<dbReference type="InterPro" id="IPR001650">
    <property type="entry name" value="Helicase_C-like"/>
</dbReference>
<dbReference type="SUPFAM" id="SSF52540">
    <property type="entry name" value="P-loop containing nucleoside triphosphate hydrolases"/>
    <property type="match status" value="1"/>
</dbReference>
<evidence type="ECO:0000256" key="2">
    <source>
        <dbReference type="ARBA" id="ARBA00009046"/>
    </source>
</evidence>
<dbReference type="PROSITE" id="PS51643">
    <property type="entry name" value="HD_CAS3"/>
    <property type="match status" value="1"/>
</dbReference>
<dbReference type="EC" id="3.1.-.-" evidence="14"/>
<organism evidence="14 15">
    <name type="scientific">Gracilibacillus halotolerans</name>
    <dbReference type="NCBI Taxonomy" id="74386"/>
    <lineage>
        <taxon>Bacteria</taxon>
        <taxon>Bacillati</taxon>
        <taxon>Bacillota</taxon>
        <taxon>Bacilli</taxon>
        <taxon>Bacillales</taxon>
        <taxon>Bacillaceae</taxon>
        <taxon>Gracilibacillus</taxon>
    </lineage>
</organism>
<keyword evidence="4" id="KW-0479">Metal-binding</keyword>
<dbReference type="SUPFAM" id="SSF109604">
    <property type="entry name" value="HD-domain/PDEase-like"/>
    <property type="match status" value="1"/>
</dbReference>
<dbReference type="InterPro" id="IPR038257">
    <property type="entry name" value="CRISPR-assoc_Cas3_HD_sf"/>
</dbReference>
<dbReference type="InterPro" id="IPR011545">
    <property type="entry name" value="DEAD/DEAH_box_helicase_dom"/>
</dbReference>
<dbReference type="SMART" id="SM00490">
    <property type="entry name" value="HELICc"/>
    <property type="match status" value="1"/>
</dbReference>
<dbReference type="SMART" id="SM00487">
    <property type="entry name" value="DEXDc"/>
    <property type="match status" value="1"/>
</dbReference>
<dbReference type="GO" id="GO:0005524">
    <property type="term" value="F:ATP binding"/>
    <property type="evidence" value="ECO:0007669"/>
    <property type="project" value="UniProtKB-KW"/>
</dbReference>
<keyword evidence="3" id="KW-0540">Nuclease</keyword>
<dbReference type="GO" id="GO:0051607">
    <property type="term" value="P:defense response to virus"/>
    <property type="evidence" value="ECO:0007669"/>
    <property type="project" value="UniProtKB-KW"/>
</dbReference>
<comment type="caution">
    <text evidence="14">The sequence shown here is derived from an EMBL/GenBank/DDBJ whole genome shotgun (WGS) entry which is preliminary data.</text>
</comment>
<evidence type="ECO:0000256" key="7">
    <source>
        <dbReference type="ARBA" id="ARBA00022806"/>
    </source>
</evidence>
<dbReference type="GO" id="GO:0016787">
    <property type="term" value="F:hydrolase activity"/>
    <property type="evidence" value="ECO:0007669"/>
    <property type="project" value="UniProtKB-KW"/>
</dbReference>
<evidence type="ECO:0000256" key="1">
    <source>
        <dbReference type="ARBA" id="ARBA00006847"/>
    </source>
</evidence>
<proteinExistence type="inferred from homology"/>
<evidence type="ECO:0000256" key="8">
    <source>
        <dbReference type="ARBA" id="ARBA00022840"/>
    </source>
</evidence>
<evidence type="ECO:0000256" key="3">
    <source>
        <dbReference type="ARBA" id="ARBA00022722"/>
    </source>
</evidence>
<keyword evidence="8" id="KW-0067">ATP-binding</keyword>
<comment type="similarity">
    <text evidence="1">In the N-terminal section; belongs to the CRISPR-associated nuclease Cas3-HD family.</text>
</comment>
<dbReference type="PANTHER" id="PTHR47959">
    <property type="entry name" value="ATP-DEPENDENT RNA HELICASE RHLE-RELATED"/>
    <property type="match status" value="1"/>
</dbReference>
<dbReference type="GO" id="GO:0046872">
    <property type="term" value="F:metal ion binding"/>
    <property type="evidence" value="ECO:0007669"/>
    <property type="project" value="UniProtKB-KW"/>
</dbReference>
<dbReference type="GO" id="GO:0003676">
    <property type="term" value="F:nucleic acid binding"/>
    <property type="evidence" value="ECO:0007669"/>
    <property type="project" value="InterPro"/>
</dbReference>
<evidence type="ECO:0000256" key="6">
    <source>
        <dbReference type="ARBA" id="ARBA00022801"/>
    </source>
</evidence>
<sequence length="802" mass="92296">MKITYTAHIRETDKQLQSVKEHLQGVKDLAESFGSKLNMRHVAGLAGMLHDLGKYTNRFQKYIYQAVFEPDNSEFKRGEVDHATAGGRLLFSMYHRIENTPQEKLLAEIVGNAIISHHGDLHDYISPKNESDFLRRIDDKTLQEYDLAVERFFQEVISKNDFIKYVALASKELDQATDYSPQQSLFITKFIFSCLVDADRTDTRLFEEKSTEKYSQSHRLLFQTYYQKLINKLDTFKYSTTSSQSINQLRNKMSEKCETFAEKTSGIYTLSIPTGGGKTLASLRYALKHAQHYHKQRIIYIVPFTTIIEQNAEEIRTILEDDEHILEHHSNVIEDDGDDEQDDGFFVKKQKLKLARDSWDSPIIFTTVVQFLNVFYAKGNRNTRRLHNLSHAVLIFDEVQKVPTKCTSLFNEALNFLKTDMHSSILLCTATQPTLENVQHSLLKDRDSEIITDLPSITNSFKRVEIVDKTDYSFTNEGLATWIETNLNNWGSTLIILNTKAVVKDLYERLKEAGVSVYHLSTSMCAAHRKKQLNEIRSMLSNDTPFICVTTQLIEAGVDVSFKCVVRSLAGLDSIAQAAGRCNRHGETESQNVYVINHEGENLSHLKEINEGKQITKSILAMYRKDSERYGHFILSQKAMKEYFLQYYKNMASNLNYYIPEVNKEMTSLLMSHRNENEHVQYYRKKYNAQLPLFLTGSYKTAAEHFRVIDQKATSILVPYGAGKEIIAQLNSDDWTEDLSKLLKQAQQYTINVYSSGFRQLIRDDALVIHLDGAIYELKENWYSQEYGLDLHGEGEMGDLIV</sequence>
<gene>
    <name evidence="14" type="ORF">GGQ92_003064</name>
</gene>
<evidence type="ECO:0000256" key="9">
    <source>
        <dbReference type="ARBA" id="ARBA00023118"/>
    </source>
</evidence>
<accession>A0A841RN34</accession>
<evidence type="ECO:0000256" key="5">
    <source>
        <dbReference type="ARBA" id="ARBA00022741"/>
    </source>
</evidence>
<protein>
    <submittedName>
        <fullName evidence="14">CRISPR-associated endonuclease/helicase Cas3</fullName>
        <ecNumber evidence="14">3.1.-.-</ecNumber>
        <ecNumber evidence="14">3.6.4.-</ecNumber>
    </submittedName>
</protein>
<dbReference type="PANTHER" id="PTHR47959:SF16">
    <property type="entry name" value="CRISPR-ASSOCIATED NUCLEASE_HELICASE CAS3-RELATED"/>
    <property type="match status" value="1"/>
</dbReference>
<feature type="domain" description="HD Cas3-type" evidence="13">
    <location>
        <begin position="12"/>
        <end position="201"/>
    </location>
</feature>
<dbReference type="RefSeq" id="WP_221437347.1">
    <property type="nucleotide sequence ID" value="NZ_BAAACU010000034.1"/>
</dbReference>
<dbReference type="Pfam" id="PF18019">
    <property type="entry name" value="Cas3_HD"/>
    <property type="match status" value="1"/>
</dbReference>
<keyword evidence="5" id="KW-0547">Nucleotide-binding</keyword>
<feature type="domain" description="Helicase ATP-binding" evidence="11">
    <location>
        <begin position="259"/>
        <end position="450"/>
    </location>
</feature>
<comment type="similarity">
    <text evidence="10">Belongs to the DEAD box helicase family.</text>
</comment>
<dbReference type="CDD" id="cd17930">
    <property type="entry name" value="DEXHc_cas3"/>
    <property type="match status" value="1"/>
</dbReference>
<evidence type="ECO:0000259" key="12">
    <source>
        <dbReference type="PROSITE" id="PS51194"/>
    </source>
</evidence>
<dbReference type="InterPro" id="IPR027417">
    <property type="entry name" value="P-loop_NTPase"/>
</dbReference>
<dbReference type="InterPro" id="IPR006474">
    <property type="entry name" value="Helicase_Cas3_CRISPR-ass_core"/>
</dbReference>
<evidence type="ECO:0000256" key="4">
    <source>
        <dbReference type="ARBA" id="ARBA00022723"/>
    </source>
</evidence>
<dbReference type="Pfam" id="PF00270">
    <property type="entry name" value="DEAD"/>
    <property type="match status" value="1"/>
</dbReference>
<evidence type="ECO:0000313" key="15">
    <source>
        <dbReference type="Proteomes" id="UP000572212"/>
    </source>
</evidence>
<dbReference type="InterPro" id="IPR014001">
    <property type="entry name" value="Helicase_ATP-bd"/>
</dbReference>
<keyword evidence="14" id="KW-0255">Endonuclease</keyword>
<dbReference type="InterPro" id="IPR006483">
    <property type="entry name" value="CRISPR-assoc_Cas3_HD"/>
</dbReference>
<keyword evidence="7 14" id="KW-0347">Helicase</keyword>
<keyword evidence="9" id="KW-0051">Antiviral defense</keyword>
<dbReference type="Pfam" id="PF22590">
    <property type="entry name" value="Cas3-like_C_2"/>
    <property type="match status" value="1"/>
</dbReference>
<dbReference type="Gene3D" id="1.10.3210.30">
    <property type="match status" value="1"/>
</dbReference>
<reference evidence="14 15" key="1">
    <citation type="submission" date="2020-08" db="EMBL/GenBank/DDBJ databases">
        <title>Genomic Encyclopedia of Type Strains, Phase IV (KMG-IV): sequencing the most valuable type-strain genomes for metagenomic binning, comparative biology and taxonomic classification.</title>
        <authorList>
            <person name="Goeker M."/>
        </authorList>
    </citation>
    <scope>NUCLEOTIDE SEQUENCE [LARGE SCALE GENOMIC DNA]</scope>
    <source>
        <strain evidence="14 15">DSM 11805</strain>
    </source>
</reference>
<dbReference type="EC" id="3.6.4.-" evidence="14"/>
<evidence type="ECO:0000313" key="14">
    <source>
        <dbReference type="EMBL" id="MBB6514241.1"/>
    </source>
</evidence>
<dbReference type="GO" id="GO:0003724">
    <property type="term" value="F:RNA helicase activity"/>
    <property type="evidence" value="ECO:0007669"/>
    <property type="project" value="TreeGrafter"/>
</dbReference>
<dbReference type="GO" id="GO:0005829">
    <property type="term" value="C:cytosol"/>
    <property type="evidence" value="ECO:0007669"/>
    <property type="project" value="TreeGrafter"/>
</dbReference>
<dbReference type="InterPro" id="IPR050079">
    <property type="entry name" value="DEAD_box_RNA_helicase"/>
</dbReference>
<dbReference type="PROSITE" id="PS51192">
    <property type="entry name" value="HELICASE_ATP_BIND_1"/>
    <property type="match status" value="1"/>
</dbReference>
<evidence type="ECO:0000256" key="10">
    <source>
        <dbReference type="ARBA" id="ARBA00038437"/>
    </source>
</evidence>
<feature type="domain" description="Helicase C-terminal" evidence="12">
    <location>
        <begin position="482"/>
        <end position="628"/>
    </location>
</feature>
<dbReference type="NCBIfam" id="TIGR01587">
    <property type="entry name" value="cas3_core"/>
    <property type="match status" value="1"/>
</dbReference>
<keyword evidence="15" id="KW-1185">Reference proteome</keyword>
<dbReference type="InterPro" id="IPR054712">
    <property type="entry name" value="Cas3-like_dom"/>
</dbReference>
<dbReference type="PROSITE" id="PS51194">
    <property type="entry name" value="HELICASE_CTER"/>
    <property type="match status" value="1"/>
</dbReference>
<dbReference type="NCBIfam" id="TIGR01596">
    <property type="entry name" value="cas3_HD"/>
    <property type="match status" value="1"/>
</dbReference>
<dbReference type="GO" id="GO:0004519">
    <property type="term" value="F:endonuclease activity"/>
    <property type="evidence" value="ECO:0007669"/>
    <property type="project" value="UniProtKB-KW"/>
</dbReference>
<evidence type="ECO:0000259" key="11">
    <source>
        <dbReference type="PROSITE" id="PS51192"/>
    </source>
</evidence>
<keyword evidence="6 14" id="KW-0378">Hydrolase</keyword>
<dbReference type="Gene3D" id="3.40.50.300">
    <property type="entry name" value="P-loop containing nucleotide triphosphate hydrolases"/>
    <property type="match status" value="2"/>
</dbReference>
<dbReference type="Proteomes" id="UP000572212">
    <property type="component" value="Unassembled WGS sequence"/>
</dbReference>
<dbReference type="CDD" id="cd09641">
    <property type="entry name" value="Cas3''_I"/>
    <property type="match status" value="1"/>
</dbReference>
<comment type="similarity">
    <text evidence="2">In the central section; belongs to the CRISPR-associated helicase Cas3 family.</text>
</comment>
<evidence type="ECO:0000259" key="13">
    <source>
        <dbReference type="PROSITE" id="PS51643"/>
    </source>
</evidence>
<dbReference type="EMBL" id="JACHON010000027">
    <property type="protein sequence ID" value="MBB6514241.1"/>
    <property type="molecule type" value="Genomic_DNA"/>
</dbReference>
<name>A0A841RN34_9BACI</name>
<dbReference type="AlphaFoldDB" id="A0A841RN34"/>